<feature type="region of interest" description="Disordered" evidence="1">
    <location>
        <begin position="424"/>
        <end position="475"/>
    </location>
</feature>
<dbReference type="AlphaFoldDB" id="A0A6P4HY82"/>
<sequence length="596" mass="67310">MNRLRYPSRRVAYDVFHGDPFKINSYSFRYADKPSFTPQHYQRPAPTPPSPPAPNRTSSFQTFFVNPNFNRSSELPPSNRGVSRPHFLREFQSGFTPPLRTMARQPSVPVSPQLRCPPGVTDSPLLRTCCQMGEYQSLRGGQSSATLGSASSCSMRATGGGGAPCISNTTFSRSSNAQLHSNRDREASSGCEININICSRDLVSEADNNVNIRIEADSCLLNNTDTVRPELERNPQRSDDSLTASFGIDKRLSKFNVTETKPRTSPEWERQQRELQQRVQARERDRQFREELELERERELQKERDLARQRNREREQLRQQERQRDLEHLRQLEAVRERQRLEELKRESHWHREYQRMCIFQDQLYRQRMQSMPVVPPVTMTSHLYTVTSDDRLPGMAFCGFSSRRPTTTRRSVTVKKADPVVQEIPTASAPSSALVETSVSRNPSPGSPTPSCSTIPPSSSPDQNGNPTLALDEPTGSRIERAPAIPENLKCSSSFSSNDNVHVIEKSSGSLAKGSPAQPQTEAKQLNGRPPIVTRLNNIPIRITTSRNVDTNLDLSMSRVRVRGSSPVTRGAGSSRRDCHVNINLFPEKLRMSRI</sequence>
<feature type="compositionally biased region" description="Basic and acidic residues" evidence="1">
    <location>
        <begin position="260"/>
        <end position="276"/>
    </location>
</feature>
<keyword evidence="2" id="KW-1185">Reference proteome</keyword>
<accession>A0A6P4HY82</accession>
<proteinExistence type="predicted"/>
<reference evidence="3" key="2">
    <citation type="submission" date="2025-08" db="UniProtKB">
        <authorList>
            <consortium name="RefSeq"/>
        </authorList>
    </citation>
    <scope>IDENTIFICATION</scope>
    <source>
        <strain evidence="3">14028-0561.14</strain>
        <tissue evidence="3">Whole fly</tissue>
    </source>
</reference>
<gene>
    <name evidence="3" type="primary">LOC108070832</name>
</gene>
<feature type="region of interest" description="Disordered" evidence="1">
    <location>
        <begin position="253"/>
        <end position="276"/>
    </location>
</feature>
<organism evidence="2 3">
    <name type="scientific">Drosophila kikkawai</name>
    <name type="common">Fruit fly</name>
    <dbReference type="NCBI Taxonomy" id="30033"/>
    <lineage>
        <taxon>Eukaryota</taxon>
        <taxon>Metazoa</taxon>
        <taxon>Ecdysozoa</taxon>
        <taxon>Arthropoda</taxon>
        <taxon>Hexapoda</taxon>
        <taxon>Insecta</taxon>
        <taxon>Pterygota</taxon>
        <taxon>Neoptera</taxon>
        <taxon>Endopterygota</taxon>
        <taxon>Diptera</taxon>
        <taxon>Brachycera</taxon>
        <taxon>Muscomorpha</taxon>
        <taxon>Ephydroidea</taxon>
        <taxon>Drosophilidae</taxon>
        <taxon>Drosophila</taxon>
        <taxon>Sophophora</taxon>
    </lineage>
</organism>
<evidence type="ECO:0000313" key="3">
    <source>
        <dbReference type="RefSeq" id="XP_017016944.1"/>
    </source>
</evidence>
<dbReference type="RefSeq" id="XP_017016944.1">
    <property type="nucleotide sequence ID" value="XM_017161455.3"/>
</dbReference>
<dbReference type="Proteomes" id="UP001652661">
    <property type="component" value="Chromosome 2R"/>
</dbReference>
<evidence type="ECO:0000313" key="2">
    <source>
        <dbReference type="Proteomes" id="UP001652661"/>
    </source>
</evidence>
<feature type="compositionally biased region" description="Low complexity" evidence="1">
    <location>
        <begin position="450"/>
        <end position="462"/>
    </location>
</feature>
<feature type="region of interest" description="Disordered" evidence="1">
    <location>
        <begin position="37"/>
        <end position="58"/>
    </location>
</feature>
<dbReference type="GO" id="GO:0016301">
    <property type="term" value="F:kinase activity"/>
    <property type="evidence" value="ECO:0007669"/>
    <property type="project" value="UniProtKB-KW"/>
</dbReference>
<dbReference type="GeneID" id="108070832"/>
<feature type="compositionally biased region" description="Polar residues" evidence="1">
    <location>
        <begin position="429"/>
        <end position="443"/>
    </location>
</feature>
<name>A0A6P4HY82_DROKI</name>
<evidence type="ECO:0000256" key="1">
    <source>
        <dbReference type="SAM" id="MobiDB-lite"/>
    </source>
</evidence>
<reference evidence="2" key="1">
    <citation type="submission" date="2025-05" db="UniProtKB">
        <authorList>
            <consortium name="RefSeq"/>
        </authorList>
    </citation>
    <scope>NUCLEOTIDE SEQUENCE [LARGE SCALE GENOMIC DNA]</scope>
    <source>
        <strain evidence="2">14028-0561.14</strain>
    </source>
</reference>
<feature type="region of interest" description="Disordered" evidence="1">
    <location>
        <begin position="299"/>
        <end position="323"/>
    </location>
</feature>
<dbReference type="OrthoDB" id="7869552at2759"/>
<feature type="compositionally biased region" description="Pro residues" evidence="1">
    <location>
        <begin position="45"/>
        <end position="54"/>
    </location>
</feature>
<protein>
    <submittedName>
        <fullName evidence="3">J domain-containing protein DDB_G0295729</fullName>
    </submittedName>
</protein>